<sequence>MEDDLHQVLDYYSTEDVLAIIDLWDHVADIDERDKAACQKILRCERRLQAMEAVRKLPATTLSFSAIITYDHPTRSTSAEDASYTSAPSLSREAPIQDAFDRRTPSKVTYKQDVAAGAKLKEKTLVEGRKIHSKGSGEFTACLSLSRLLPLPTTRPARSAGAADSTLPAHHLGSQSSATPEPSRRNISSVASRRASPTPSRALTSTTTPSAPCTKPPPSVLHRTDSNSSPRSPAPKSEHAQAAPASNVSFACASRVTSSPAAVWPSTHAPSSSSFRVSAPIPPVDLPLSSVSTDVCKNAAMRHAPPACCSAPVSCHAAGTLPPRPIIHRLDVPSPSPSASAPIPPTTTVLPAALPHHHSTPCRARVEKSPPRYHLSGRCRRSSSPLPPLGNYGSVGLRSHTQQVVKTGKDPPWRVGANPANAACSRGGYGVFRASPSARSASSLPTR</sequence>
<proteinExistence type="predicted"/>
<accession>A0AAW0BSW9</accession>
<feature type="region of interest" description="Disordered" evidence="1">
    <location>
        <begin position="154"/>
        <end position="246"/>
    </location>
</feature>
<dbReference type="Proteomes" id="UP001362999">
    <property type="component" value="Unassembled WGS sequence"/>
</dbReference>
<evidence type="ECO:0000313" key="2">
    <source>
        <dbReference type="EMBL" id="KAK7029293.1"/>
    </source>
</evidence>
<feature type="compositionally biased region" description="Polar residues" evidence="1">
    <location>
        <begin position="173"/>
        <end position="211"/>
    </location>
</feature>
<comment type="caution">
    <text evidence="2">The sequence shown here is derived from an EMBL/GenBank/DDBJ whole genome shotgun (WGS) entry which is preliminary data.</text>
</comment>
<evidence type="ECO:0000313" key="3">
    <source>
        <dbReference type="Proteomes" id="UP001362999"/>
    </source>
</evidence>
<protein>
    <submittedName>
        <fullName evidence="2">Uncharacterized protein</fullName>
    </submittedName>
</protein>
<feature type="region of interest" description="Disordered" evidence="1">
    <location>
        <begin position="427"/>
        <end position="447"/>
    </location>
</feature>
<reference evidence="2 3" key="1">
    <citation type="journal article" date="2024" name="J Genomics">
        <title>Draft genome sequencing and assembly of Favolaschia claudopus CIRM-BRFM 2984 isolated from oak limbs.</title>
        <authorList>
            <person name="Navarro D."/>
            <person name="Drula E."/>
            <person name="Chaduli D."/>
            <person name="Cazenave R."/>
            <person name="Ahrendt S."/>
            <person name="Wang J."/>
            <person name="Lipzen A."/>
            <person name="Daum C."/>
            <person name="Barry K."/>
            <person name="Grigoriev I.V."/>
            <person name="Favel A."/>
            <person name="Rosso M.N."/>
            <person name="Martin F."/>
        </authorList>
    </citation>
    <scope>NUCLEOTIDE SEQUENCE [LARGE SCALE GENOMIC DNA]</scope>
    <source>
        <strain evidence="2 3">CIRM-BRFM 2984</strain>
    </source>
</reference>
<evidence type="ECO:0000256" key="1">
    <source>
        <dbReference type="SAM" id="MobiDB-lite"/>
    </source>
</evidence>
<gene>
    <name evidence="2" type="ORF">R3P38DRAFT_3189639</name>
</gene>
<dbReference type="EMBL" id="JAWWNJ010000027">
    <property type="protein sequence ID" value="KAK7029293.1"/>
    <property type="molecule type" value="Genomic_DNA"/>
</dbReference>
<feature type="compositionally biased region" description="Low complexity" evidence="1">
    <location>
        <begin position="433"/>
        <end position="447"/>
    </location>
</feature>
<keyword evidence="3" id="KW-1185">Reference proteome</keyword>
<dbReference type="AlphaFoldDB" id="A0AAW0BSW9"/>
<feature type="region of interest" description="Disordered" evidence="1">
    <location>
        <begin position="373"/>
        <end position="396"/>
    </location>
</feature>
<organism evidence="2 3">
    <name type="scientific">Favolaschia claudopus</name>
    <dbReference type="NCBI Taxonomy" id="2862362"/>
    <lineage>
        <taxon>Eukaryota</taxon>
        <taxon>Fungi</taxon>
        <taxon>Dikarya</taxon>
        <taxon>Basidiomycota</taxon>
        <taxon>Agaricomycotina</taxon>
        <taxon>Agaricomycetes</taxon>
        <taxon>Agaricomycetidae</taxon>
        <taxon>Agaricales</taxon>
        <taxon>Marasmiineae</taxon>
        <taxon>Mycenaceae</taxon>
        <taxon>Favolaschia</taxon>
    </lineage>
</organism>
<name>A0AAW0BSW9_9AGAR</name>